<dbReference type="SUPFAM" id="SSF54211">
    <property type="entry name" value="Ribosomal protein S5 domain 2-like"/>
    <property type="match status" value="1"/>
</dbReference>
<dbReference type="InterPro" id="IPR006203">
    <property type="entry name" value="GHMP_knse_ATP-bd_CS"/>
</dbReference>
<feature type="domain" description="GHMP kinase C-terminal" evidence="7">
    <location>
        <begin position="229"/>
        <end position="290"/>
    </location>
</feature>
<dbReference type="Gene3D" id="3.30.230.120">
    <property type="match status" value="1"/>
</dbReference>
<dbReference type="InterPro" id="IPR001174">
    <property type="entry name" value="HddA/FKP"/>
</dbReference>
<accession>A0A382LQI4</accession>
<keyword evidence="3" id="KW-0418">Kinase</keyword>
<dbReference type="InterPro" id="IPR006204">
    <property type="entry name" value="GHMP_kinase_N_dom"/>
</dbReference>
<keyword evidence="2" id="KW-0547">Nucleotide-binding</keyword>
<dbReference type="InterPro" id="IPR052203">
    <property type="entry name" value="GHMP_Kinase-Related"/>
</dbReference>
<dbReference type="PANTHER" id="PTHR32463:SF0">
    <property type="entry name" value="L-FUCOSE KINASE"/>
    <property type="match status" value="1"/>
</dbReference>
<dbReference type="InterPro" id="IPR020568">
    <property type="entry name" value="Ribosomal_Su5_D2-typ_SF"/>
</dbReference>
<dbReference type="EMBL" id="UINC01087831">
    <property type="protein sequence ID" value="SVC37537.1"/>
    <property type="molecule type" value="Genomic_DNA"/>
</dbReference>
<evidence type="ECO:0000256" key="4">
    <source>
        <dbReference type="ARBA" id="ARBA00022840"/>
    </source>
</evidence>
<dbReference type="GO" id="GO:0050201">
    <property type="term" value="F:fucokinase activity"/>
    <property type="evidence" value="ECO:0007669"/>
    <property type="project" value="TreeGrafter"/>
</dbReference>
<feature type="domain" description="GHMP kinase N-terminal" evidence="6">
    <location>
        <begin position="75"/>
        <end position="154"/>
    </location>
</feature>
<dbReference type="AlphaFoldDB" id="A0A382LQI4"/>
<evidence type="ECO:0000256" key="5">
    <source>
        <dbReference type="ARBA" id="ARBA00038121"/>
    </source>
</evidence>
<protein>
    <recommendedName>
        <fullName evidence="9">GHMP kinase N-terminal domain-containing protein</fullName>
    </recommendedName>
</protein>
<comment type="similarity">
    <text evidence="5">Belongs to the GHMP kinase family.</text>
</comment>
<keyword evidence="4" id="KW-0067">ATP-binding</keyword>
<evidence type="ECO:0000256" key="3">
    <source>
        <dbReference type="ARBA" id="ARBA00022777"/>
    </source>
</evidence>
<reference evidence="8" key="1">
    <citation type="submission" date="2018-05" db="EMBL/GenBank/DDBJ databases">
        <authorList>
            <person name="Lanie J.A."/>
            <person name="Ng W.-L."/>
            <person name="Kazmierczak K.M."/>
            <person name="Andrzejewski T.M."/>
            <person name="Davidsen T.M."/>
            <person name="Wayne K.J."/>
            <person name="Tettelin H."/>
            <person name="Glass J.I."/>
            <person name="Rusch D."/>
            <person name="Podicherti R."/>
            <person name="Tsui H.-C.T."/>
            <person name="Winkler M.E."/>
        </authorList>
    </citation>
    <scope>NUCLEOTIDE SEQUENCE</scope>
</reference>
<dbReference type="PIRSF" id="PIRSF036406">
    <property type="entry name" value="Hept_kin"/>
    <property type="match status" value="1"/>
</dbReference>
<dbReference type="SUPFAM" id="SSF55060">
    <property type="entry name" value="GHMP Kinase, C-terminal domain"/>
    <property type="match status" value="1"/>
</dbReference>
<dbReference type="PANTHER" id="PTHR32463">
    <property type="entry name" value="L-FUCOSE KINASE"/>
    <property type="match status" value="1"/>
</dbReference>
<keyword evidence="1" id="KW-0808">Transferase</keyword>
<evidence type="ECO:0000256" key="1">
    <source>
        <dbReference type="ARBA" id="ARBA00022679"/>
    </source>
</evidence>
<dbReference type="Pfam" id="PF08544">
    <property type="entry name" value="GHMP_kinases_C"/>
    <property type="match status" value="1"/>
</dbReference>
<evidence type="ECO:0000259" key="6">
    <source>
        <dbReference type="Pfam" id="PF00288"/>
    </source>
</evidence>
<dbReference type="PROSITE" id="PS00627">
    <property type="entry name" value="GHMP_KINASES_ATP"/>
    <property type="match status" value="1"/>
</dbReference>
<sequence>MIISRTPFRVSFVGGGSDLKTYYSNNLYGAVVSTAIQKYMYIVIHPYFHNKIRLKYSLTEDVNNIDEIRHPIIRECLRKVHIDSGVEITSFADIPSGTGLGSSSSFTVGLLNALYTFKGIEKTNKQLAQEACEIELDRLKGPGGKQDQYATAIGNINLIKFYENESVDILPLNLNESVIKNFESSLQLYYMGNSRKANSILRDQKKNMSDKDKVETMKKMVGLSEPFRDSLKNNNFELAGKLLNENWVYKTQMADKISNNYIDKLYSKALKFGAIGAKLLGAGGTGFLLVLAYDHHLIEKNMDCRFLKVNIDQVGSTIIYQD</sequence>
<evidence type="ECO:0000259" key="7">
    <source>
        <dbReference type="Pfam" id="PF08544"/>
    </source>
</evidence>
<dbReference type="GO" id="GO:0005524">
    <property type="term" value="F:ATP binding"/>
    <property type="evidence" value="ECO:0007669"/>
    <property type="project" value="UniProtKB-KW"/>
</dbReference>
<evidence type="ECO:0008006" key="9">
    <source>
        <dbReference type="Google" id="ProtNLM"/>
    </source>
</evidence>
<proteinExistence type="inferred from homology"/>
<gene>
    <name evidence="8" type="ORF">METZ01_LOCUS290391</name>
</gene>
<dbReference type="PRINTS" id="PR00960">
    <property type="entry name" value="LMBPPROTEIN"/>
</dbReference>
<name>A0A382LQI4_9ZZZZ</name>
<evidence type="ECO:0000256" key="2">
    <source>
        <dbReference type="ARBA" id="ARBA00022741"/>
    </source>
</evidence>
<dbReference type="InterPro" id="IPR014606">
    <property type="entry name" value="Heptose_7-P_kinase"/>
</dbReference>
<dbReference type="GO" id="GO:0042352">
    <property type="term" value="P:GDP-L-fucose salvage"/>
    <property type="evidence" value="ECO:0007669"/>
    <property type="project" value="TreeGrafter"/>
</dbReference>
<organism evidence="8">
    <name type="scientific">marine metagenome</name>
    <dbReference type="NCBI Taxonomy" id="408172"/>
    <lineage>
        <taxon>unclassified sequences</taxon>
        <taxon>metagenomes</taxon>
        <taxon>ecological metagenomes</taxon>
    </lineage>
</organism>
<dbReference type="InterPro" id="IPR013750">
    <property type="entry name" value="GHMP_kinase_C_dom"/>
</dbReference>
<evidence type="ECO:0000313" key="8">
    <source>
        <dbReference type="EMBL" id="SVC37537.1"/>
    </source>
</evidence>
<dbReference type="Pfam" id="PF00288">
    <property type="entry name" value="GHMP_kinases_N"/>
    <property type="match status" value="1"/>
</dbReference>
<dbReference type="InterPro" id="IPR036554">
    <property type="entry name" value="GHMP_kinase_C_sf"/>
</dbReference>